<dbReference type="Gene3D" id="2.40.10.240">
    <property type="entry name" value="QueA-like"/>
    <property type="match status" value="1"/>
</dbReference>
<evidence type="ECO:0000256" key="1">
    <source>
        <dbReference type="ARBA" id="ARBA00022490"/>
    </source>
</evidence>
<comment type="subunit">
    <text evidence="5">Monomer.</text>
</comment>
<comment type="function">
    <text evidence="5">Transfers and isomerizes the ribose moiety from AdoMet to the 7-aminomethyl group of 7-deazaguanine (preQ1-tRNA) to give epoxyqueuosine (oQ-tRNA).</text>
</comment>
<evidence type="ECO:0000256" key="3">
    <source>
        <dbReference type="ARBA" id="ARBA00022691"/>
    </source>
</evidence>
<dbReference type="SUPFAM" id="SSF111337">
    <property type="entry name" value="QueA-like"/>
    <property type="match status" value="1"/>
</dbReference>
<keyword evidence="7" id="KW-1185">Reference proteome</keyword>
<keyword evidence="6" id="KW-0328">Glycosyltransferase</keyword>
<keyword evidence="3 5" id="KW-0949">S-adenosyl-L-methionine</keyword>
<dbReference type="PANTHER" id="PTHR30307">
    <property type="entry name" value="S-ADENOSYLMETHIONINE:TRNA RIBOSYLTRANSFERASE-ISOMERASE"/>
    <property type="match status" value="1"/>
</dbReference>
<evidence type="ECO:0000313" key="6">
    <source>
        <dbReference type="EMBL" id="MDY0885350.1"/>
    </source>
</evidence>
<protein>
    <recommendedName>
        <fullName evidence="5">S-adenosylmethionine:tRNA ribosyltransferase-isomerase</fullName>
        <ecNumber evidence="5">2.4.99.17</ecNumber>
    </recommendedName>
    <alternativeName>
        <fullName evidence="5">Queuosine biosynthesis protein QueA</fullName>
    </alternativeName>
</protein>
<dbReference type="InterPro" id="IPR036100">
    <property type="entry name" value="QueA_sf"/>
</dbReference>
<dbReference type="NCBIfam" id="TIGR00113">
    <property type="entry name" value="queA"/>
    <property type="match status" value="1"/>
</dbReference>
<reference evidence="6 7" key="1">
    <citation type="journal article" date="2016" name="Antonie Van Leeuwenhoek">
        <title>Dongia soli sp. nov., isolated from soil from Dokdo, Korea.</title>
        <authorList>
            <person name="Kim D.U."/>
            <person name="Lee H."/>
            <person name="Kim H."/>
            <person name="Kim S.G."/>
            <person name="Ka J.O."/>
        </authorList>
    </citation>
    <scope>NUCLEOTIDE SEQUENCE [LARGE SCALE GENOMIC DNA]</scope>
    <source>
        <strain evidence="6 7">D78</strain>
    </source>
</reference>
<dbReference type="EMBL" id="JAXCLW010000009">
    <property type="protein sequence ID" value="MDY0885350.1"/>
    <property type="molecule type" value="Genomic_DNA"/>
</dbReference>
<organism evidence="6 7">
    <name type="scientific">Dongia soli</name>
    <dbReference type="NCBI Taxonomy" id="600628"/>
    <lineage>
        <taxon>Bacteria</taxon>
        <taxon>Pseudomonadati</taxon>
        <taxon>Pseudomonadota</taxon>
        <taxon>Alphaproteobacteria</taxon>
        <taxon>Rhodospirillales</taxon>
        <taxon>Dongiaceae</taxon>
        <taxon>Dongia</taxon>
    </lineage>
</organism>
<proteinExistence type="inferred from homology"/>
<dbReference type="Pfam" id="PF02547">
    <property type="entry name" value="Queuosine_synth"/>
    <property type="match status" value="1"/>
</dbReference>
<comment type="caution">
    <text evidence="6">The sequence shown here is derived from an EMBL/GenBank/DDBJ whole genome shotgun (WGS) entry which is preliminary data.</text>
</comment>
<evidence type="ECO:0000256" key="5">
    <source>
        <dbReference type="HAMAP-Rule" id="MF_00113"/>
    </source>
</evidence>
<dbReference type="NCBIfam" id="NF001140">
    <property type="entry name" value="PRK00147.1"/>
    <property type="match status" value="1"/>
</dbReference>
<sequence length="352" mass="39014">MQTADFDFHLPEELIAQHPVTPRDAARLLHVGRDRLADRLVCDLPALLQPGDLMVFNDTKVIPAQLFGERAARDVAGSEAAKVEITLHKRESLDSWRAFAKPGRRLKLGDTIRFGGDFTADVVEKTPEGEIVLRFAAAGAELFEALHRHGQMPLPPYIRKLRPLEARDAADYQTVYARAEGAVAAPTAGLHFTPQLFTALQERGVEKLMVTLHVGAGTFLPVKVENIAEHKMHAEYGEISTEAAATLNRARAEGRRIVGVGTTSLRLLESAADETGHVRPFTDDTDIFITPGYRFRCVDVLMTNFHLPKSTLFMLVCAFAGMSRMRAAYDHAIRAGYRFFSYGDSSLLERSQ</sequence>
<comment type="pathway">
    <text evidence="5">tRNA modification; tRNA-queuosine biosynthesis.</text>
</comment>
<dbReference type="Gene3D" id="3.40.1780.10">
    <property type="entry name" value="QueA-like"/>
    <property type="match status" value="1"/>
</dbReference>
<evidence type="ECO:0000256" key="2">
    <source>
        <dbReference type="ARBA" id="ARBA00022679"/>
    </source>
</evidence>
<name>A0ABU5EIT5_9PROT</name>
<dbReference type="InterPro" id="IPR042118">
    <property type="entry name" value="QueA_dom1"/>
</dbReference>
<keyword evidence="4 5" id="KW-0671">Queuosine biosynthesis</keyword>
<evidence type="ECO:0000313" key="7">
    <source>
        <dbReference type="Proteomes" id="UP001279642"/>
    </source>
</evidence>
<keyword evidence="2 5" id="KW-0808">Transferase</keyword>
<gene>
    <name evidence="5 6" type="primary">queA</name>
    <name evidence="6" type="ORF">SMD27_21085</name>
</gene>
<comment type="subcellular location">
    <subcellularLocation>
        <location evidence="5">Cytoplasm</location>
    </subcellularLocation>
</comment>
<accession>A0ABU5EIT5</accession>
<dbReference type="PANTHER" id="PTHR30307:SF0">
    <property type="entry name" value="S-ADENOSYLMETHIONINE:TRNA RIBOSYLTRANSFERASE-ISOMERASE"/>
    <property type="match status" value="1"/>
</dbReference>
<dbReference type="InterPro" id="IPR003699">
    <property type="entry name" value="QueA"/>
</dbReference>
<dbReference type="InterPro" id="IPR042119">
    <property type="entry name" value="QueA_dom2"/>
</dbReference>
<dbReference type="EC" id="2.4.99.17" evidence="5"/>
<comment type="similarity">
    <text evidence="5">Belongs to the QueA family.</text>
</comment>
<evidence type="ECO:0000256" key="4">
    <source>
        <dbReference type="ARBA" id="ARBA00022785"/>
    </source>
</evidence>
<dbReference type="Proteomes" id="UP001279642">
    <property type="component" value="Unassembled WGS sequence"/>
</dbReference>
<dbReference type="RefSeq" id="WP_320510483.1">
    <property type="nucleotide sequence ID" value="NZ_JAXCLW010000009.1"/>
</dbReference>
<dbReference type="HAMAP" id="MF_00113">
    <property type="entry name" value="QueA"/>
    <property type="match status" value="1"/>
</dbReference>
<dbReference type="GO" id="GO:0051075">
    <property type="term" value="F:S-adenosylmethionine:tRNA ribosyltransferase-isomerase activity"/>
    <property type="evidence" value="ECO:0007669"/>
    <property type="project" value="UniProtKB-EC"/>
</dbReference>
<keyword evidence="1 5" id="KW-0963">Cytoplasm</keyword>
<comment type="catalytic activity">
    <reaction evidence="5">
        <text>7-aminomethyl-7-carbaguanosine(34) in tRNA + S-adenosyl-L-methionine = epoxyqueuosine(34) in tRNA + adenine + L-methionine + 2 H(+)</text>
        <dbReference type="Rhea" id="RHEA:32155"/>
        <dbReference type="Rhea" id="RHEA-COMP:10342"/>
        <dbReference type="Rhea" id="RHEA-COMP:18582"/>
        <dbReference type="ChEBI" id="CHEBI:15378"/>
        <dbReference type="ChEBI" id="CHEBI:16708"/>
        <dbReference type="ChEBI" id="CHEBI:57844"/>
        <dbReference type="ChEBI" id="CHEBI:59789"/>
        <dbReference type="ChEBI" id="CHEBI:82833"/>
        <dbReference type="ChEBI" id="CHEBI:194443"/>
        <dbReference type="EC" id="2.4.99.17"/>
    </reaction>
</comment>